<feature type="domain" description="Ternary complex factor MIP1 leucine-zipper" evidence="3">
    <location>
        <begin position="13"/>
        <end position="91"/>
    </location>
</feature>
<reference evidence="4 5" key="1">
    <citation type="journal article" date="2017" name="Nature">
        <title>The Apostasia genome and the evolution of orchids.</title>
        <authorList>
            <person name="Zhang G.Q."/>
            <person name="Liu K.W."/>
            <person name="Li Z."/>
            <person name="Lohaus R."/>
            <person name="Hsiao Y.Y."/>
            <person name="Niu S.C."/>
            <person name="Wang J.Y."/>
            <person name="Lin Y.C."/>
            <person name="Xu Q."/>
            <person name="Chen L.J."/>
            <person name="Yoshida K."/>
            <person name="Fujiwara S."/>
            <person name="Wang Z.W."/>
            <person name="Zhang Y.Q."/>
            <person name="Mitsuda N."/>
            <person name="Wang M."/>
            <person name="Liu G.H."/>
            <person name="Pecoraro L."/>
            <person name="Huang H.X."/>
            <person name="Xiao X.J."/>
            <person name="Lin M."/>
            <person name="Wu X.Y."/>
            <person name="Wu W.L."/>
            <person name="Chen Y.Y."/>
            <person name="Chang S.B."/>
            <person name="Sakamoto S."/>
            <person name="Ohme-Takagi M."/>
            <person name="Yagi M."/>
            <person name="Zeng S.J."/>
            <person name="Shen C.Y."/>
            <person name="Yeh C.M."/>
            <person name="Luo Y.B."/>
            <person name="Tsai W.C."/>
            <person name="Van de Peer Y."/>
            <person name="Liu Z.J."/>
        </authorList>
    </citation>
    <scope>NUCLEOTIDE SEQUENCE [LARGE SCALE GENOMIC DNA]</scope>
    <source>
        <strain evidence="5">cv. Shenzhen</strain>
        <tissue evidence="4">Stem</tissue>
    </source>
</reference>
<dbReference type="AlphaFoldDB" id="A0A2H9ZWY2"/>
<feature type="domain" description="DUF547" evidence="2">
    <location>
        <begin position="367"/>
        <end position="498"/>
    </location>
</feature>
<gene>
    <name evidence="4" type="ORF">AXF42_Ash021116</name>
</gene>
<name>A0A2H9ZWY2_9ASPA</name>
<dbReference type="EMBL" id="KZ453094">
    <property type="protein sequence ID" value="PKA47786.1"/>
    <property type="molecule type" value="Genomic_DNA"/>
</dbReference>
<evidence type="ECO:0000256" key="1">
    <source>
        <dbReference type="SAM" id="Coils"/>
    </source>
</evidence>
<dbReference type="Proteomes" id="UP000236161">
    <property type="component" value="Unassembled WGS sequence"/>
</dbReference>
<sequence length="579" mass="65644">MAANIEMKSESRERRRKELEEEVAMFQRLLGDEERVHEILQRALLPKGIPSVLHIPNFLPKKVKELLAELIMVEEEISQLETEISKIQQSISYSQESRTQDSKMFDLYKHKSTSLSASSNQASMSPTRTPRSKVFDERVVLETKPMFFINQAMKGDYSNLGFAGNGTILETVSRKEMHRMASNQDMVPRKSGVIEQQPLPKLPPRHPSHRQPGSYMEVLHKLLSETTWNTSPLQKNGQTCQPNKLSEKTLKCLICIFLRLMRTSRTMEPEKPSNISRSNNSFSRTQSFRLENSLNLSSSLNTNRDSGQKDPYGIFEMEGSLSRDIGPYKNLVRFTSRSLEMKGISSCLPLLKNLRILMSNLQEVNLKSLTHQQKLAFWINIHNACVMHAFLEHGLPSNPEKILALRNKAVLNIGGHKINAFEIEHFILKHRSNTNEDYSKSDNDDIKEAAVRSIHGLEQAEPNVVFALCCGSRSSPAVKLYTSEGVSAELEKSKLEYLQASIVVAASRRVMIPNLLASNMSNFAMDVDSLVEWICIQLPTSGSLRKSIGECVRFQSNGKISDIVDILPYDLEFQYLLPM</sequence>
<protein>
    <recommendedName>
        <fullName evidence="6">DUF547 domain-containing protein</fullName>
    </recommendedName>
</protein>
<dbReference type="OrthoDB" id="418495at2759"/>
<dbReference type="STRING" id="1088818.A0A2H9ZWY2"/>
<accession>A0A2H9ZWY2</accession>
<evidence type="ECO:0000313" key="4">
    <source>
        <dbReference type="EMBL" id="PKA47786.1"/>
    </source>
</evidence>
<proteinExistence type="predicted"/>
<evidence type="ECO:0008006" key="6">
    <source>
        <dbReference type="Google" id="ProtNLM"/>
    </source>
</evidence>
<keyword evidence="5" id="KW-1185">Reference proteome</keyword>
<organism evidence="4 5">
    <name type="scientific">Apostasia shenzhenica</name>
    <dbReference type="NCBI Taxonomy" id="1088818"/>
    <lineage>
        <taxon>Eukaryota</taxon>
        <taxon>Viridiplantae</taxon>
        <taxon>Streptophyta</taxon>
        <taxon>Embryophyta</taxon>
        <taxon>Tracheophyta</taxon>
        <taxon>Spermatophyta</taxon>
        <taxon>Magnoliopsida</taxon>
        <taxon>Liliopsida</taxon>
        <taxon>Asparagales</taxon>
        <taxon>Orchidaceae</taxon>
        <taxon>Apostasioideae</taxon>
        <taxon>Apostasia</taxon>
    </lineage>
</organism>
<keyword evidence="1" id="KW-0175">Coiled coil</keyword>
<dbReference type="Pfam" id="PF14389">
    <property type="entry name" value="Lzipper-MIP1"/>
    <property type="match status" value="1"/>
</dbReference>
<feature type="coiled-coil region" evidence="1">
    <location>
        <begin position="2"/>
        <end position="36"/>
    </location>
</feature>
<dbReference type="PANTHER" id="PTHR46248">
    <property type="entry name" value="EXPRESSED PROTEIN"/>
    <property type="match status" value="1"/>
</dbReference>
<evidence type="ECO:0000259" key="3">
    <source>
        <dbReference type="Pfam" id="PF14389"/>
    </source>
</evidence>
<dbReference type="InterPro" id="IPR025757">
    <property type="entry name" value="MIP1_Leuzipper"/>
</dbReference>
<dbReference type="Pfam" id="PF04784">
    <property type="entry name" value="DUF547"/>
    <property type="match status" value="1"/>
</dbReference>
<dbReference type="InterPro" id="IPR006869">
    <property type="entry name" value="DUF547"/>
</dbReference>
<evidence type="ECO:0000259" key="2">
    <source>
        <dbReference type="Pfam" id="PF04784"/>
    </source>
</evidence>
<feature type="coiled-coil region" evidence="1">
    <location>
        <begin position="63"/>
        <end position="90"/>
    </location>
</feature>
<dbReference type="PANTHER" id="PTHR46248:SF6">
    <property type="entry name" value="OS03G0859900 PROTEIN"/>
    <property type="match status" value="1"/>
</dbReference>
<evidence type="ECO:0000313" key="5">
    <source>
        <dbReference type="Proteomes" id="UP000236161"/>
    </source>
</evidence>